<feature type="compositionally biased region" description="Low complexity" evidence="1">
    <location>
        <begin position="511"/>
        <end position="524"/>
    </location>
</feature>
<feature type="region of interest" description="Disordered" evidence="1">
    <location>
        <begin position="447"/>
        <end position="539"/>
    </location>
</feature>
<evidence type="ECO:0000313" key="3">
    <source>
        <dbReference type="Proteomes" id="UP000219338"/>
    </source>
</evidence>
<dbReference type="STRING" id="47428.A0A284S5X7"/>
<gene>
    <name evidence="2" type="ORF">ARMOST_19925</name>
</gene>
<dbReference type="AlphaFoldDB" id="A0A284S5X7"/>
<dbReference type="OrthoDB" id="3250313at2759"/>
<evidence type="ECO:0000313" key="2">
    <source>
        <dbReference type="EMBL" id="SJL16401.1"/>
    </source>
</evidence>
<sequence length="561" mass="61440">MPVNSGILGPENDDPEFPPIVLPLFPKGWAKGSRQTLLESSQVTFSYHRAESVTAAKDFVLNVTNRYLKVYYWDDPEDQEPMGPPPPPHLEALTPVRKALKAAKIVRLTNAIYNWLNYRWKHPTSGPSPASSHNPKSEDPLHLLLCNVAGVEIGRLRALTAAEHWLKDNFEQIKRDLEGETTSEGRARIGTTATATRKQFALLPADVRERYETLAKEEGKQAREAKQALNRLPATLAQFLKKLGSMLGVHACLLLAGPEPQKGGQINVLLMHAGFDKSPMPLEFPEAVPTQYEKCVALFQRFVEMCYTDNEMAARSLSPEELAKYTDIDDGIPDNEVVVESPGSKRQCHADDDGDGEKKSKKKQKKVSESEEPVKKKGAGKKKKKKGTKMVVDDMADATVMNAVVDEALNATVRPLGEVSNRAEGPPSMENINPALWQESGIISKPCPHPLPCPSTTPQQRESYGDLLPITGPNDNPNPFAVSPEHPNAILFRSSPPPPDDNVAPLQPDEASISSGSSSPKAKSMPVLQPSGSAGDADDASVVSDALLLQPKSWKPWYQKI</sequence>
<feature type="region of interest" description="Disordered" evidence="1">
    <location>
        <begin position="326"/>
        <end position="390"/>
    </location>
</feature>
<accession>A0A284S5X7</accession>
<dbReference type="Proteomes" id="UP000219338">
    <property type="component" value="Unassembled WGS sequence"/>
</dbReference>
<name>A0A284S5X7_ARMOS</name>
<proteinExistence type="predicted"/>
<keyword evidence="3" id="KW-1185">Reference proteome</keyword>
<dbReference type="EMBL" id="FUEG01000034">
    <property type="protein sequence ID" value="SJL16401.1"/>
    <property type="molecule type" value="Genomic_DNA"/>
</dbReference>
<evidence type="ECO:0000256" key="1">
    <source>
        <dbReference type="SAM" id="MobiDB-lite"/>
    </source>
</evidence>
<reference evidence="3" key="1">
    <citation type="journal article" date="2017" name="Nat. Ecol. Evol.">
        <title>Genome expansion and lineage-specific genetic innovations in the forest pathogenic fungi Armillaria.</title>
        <authorList>
            <person name="Sipos G."/>
            <person name="Prasanna A.N."/>
            <person name="Walter M.C."/>
            <person name="O'Connor E."/>
            <person name="Balint B."/>
            <person name="Krizsan K."/>
            <person name="Kiss B."/>
            <person name="Hess J."/>
            <person name="Varga T."/>
            <person name="Slot J."/>
            <person name="Riley R."/>
            <person name="Boka B."/>
            <person name="Rigling D."/>
            <person name="Barry K."/>
            <person name="Lee J."/>
            <person name="Mihaltcheva S."/>
            <person name="LaButti K."/>
            <person name="Lipzen A."/>
            <person name="Waldron R."/>
            <person name="Moloney N.M."/>
            <person name="Sperisen C."/>
            <person name="Kredics L."/>
            <person name="Vagvoelgyi C."/>
            <person name="Patrignani A."/>
            <person name="Fitzpatrick D."/>
            <person name="Nagy I."/>
            <person name="Doyle S."/>
            <person name="Anderson J.B."/>
            <person name="Grigoriev I.V."/>
            <person name="Gueldener U."/>
            <person name="Muensterkoetter M."/>
            <person name="Nagy L.G."/>
        </authorList>
    </citation>
    <scope>NUCLEOTIDE SEQUENCE [LARGE SCALE GENOMIC DNA]</scope>
    <source>
        <strain evidence="3">C18/9</strain>
    </source>
</reference>
<feature type="compositionally biased region" description="Basic residues" evidence="1">
    <location>
        <begin position="376"/>
        <end position="388"/>
    </location>
</feature>
<organism evidence="2 3">
    <name type="scientific">Armillaria ostoyae</name>
    <name type="common">Armillaria root rot fungus</name>
    <dbReference type="NCBI Taxonomy" id="47428"/>
    <lineage>
        <taxon>Eukaryota</taxon>
        <taxon>Fungi</taxon>
        <taxon>Dikarya</taxon>
        <taxon>Basidiomycota</taxon>
        <taxon>Agaricomycotina</taxon>
        <taxon>Agaricomycetes</taxon>
        <taxon>Agaricomycetidae</taxon>
        <taxon>Agaricales</taxon>
        <taxon>Marasmiineae</taxon>
        <taxon>Physalacriaceae</taxon>
        <taxon>Armillaria</taxon>
    </lineage>
</organism>
<feature type="compositionally biased region" description="Basic and acidic residues" evidence="1">
    <location>
        <begin position="366"/>
        <end position="375"/>
    </location>
</feature>
<protein>
    <submittedName>
        <fullName evidence="2">Uncharacterized protein</fullName>
    </submittedName>
</protein>